<accession>A0A372ZUF0</accession>
<dbReference type="Proteomes" id="UP000263377">
    <property type="component" value="Unassembled WGS sequence"/>
</dbReference>
<keyword evidence="3" id="KW-1185">Reference proteome</keyword>
<dbReference type="RefSeq" id="WP_117487569.1">
    <property type="nucleotide sequence ID" value="NZ_QVIG01000001.1"/>
</dbReference>
<name>A0A372ZUF0_9ACTN</name>
<feature type="compositionally biased region" description="Low complexity" evidence="1">
    <location>
        <begin position="142"/>
        <end position="152"/>
    </location>
</feature>
<sequence>MLLTSTTLATVFQDLATRLDGYTPSPRPHDDPHVQHLTNHDGRTISARARLDGVTLQLWITTPGVRPKKSHPSHGGTLPPGSSYHTVMHLHGLDGDPAELIHATLLRDLLPAFDNKPLYVGHRPWDTATSDQPTTLPPADPTGPAAPTATTPSPDPAPAEEPEQPATPKPKTKTPRKRAASTPQTPMPSTEKPVRTRKAIAKSTDTKPARTRKTAAKTTAAPPATTPKNAATRAGKPRTRKAAAATTNQG</sequence>
<evidence type="ECO:0000313" key="2">
    <source>
        <dbReference type="EMBL" id="RGD59371.1"/>
    </source>
</evidence>
<evidence type="ECO:0000256" key="1">
    <source>
        <dbReference type="SAM" id="MobiDB-lite"/>
    </source>
</evidence>
<comment type="caution">
    <text evidence="2">The sequence shown here is derived from an EMBL/GenBank/DDBJ whole genome shotgun (WGS) entry which is preliminary data.</text>
</comment>
<feature type="compositionally biased region" description="Basic residues" evidence="1">
    <location>
        <begin position="170"/>
        <end position="179"/>
    </location>
</feature>
<dbReference type="EMBL" id="QVIG01000001">
    <property type="protein sequence ID" value="RGD59371.1"/>
    <property type="molecule type" value="Genomic_DNA"/>
</dbReference>
<proteinExistence type="predicted"/>
<feature type="region of interest" description="Disordered" evidence="1">
    <location>
        <begin position="124"/>
        <end position="250"/>
    </location>
</feature>
<feature type="region of interest" description="Disordered" evidence="1">
    <location>
        <begin position="64"/>
        <end position="83"/>
    </location>
</feature>
<protein>
    <submittedName>
        <fullName evidence="2">Uncharacterized protein</fullName>
    </submittedName>
</protein>
<reference evidence="2 3" key="1">
    <citation type="submission" date="2018-08" db="EMBL/GenBank/DDBJ databases">
        <title>Diversity &amp; Physiological Properties of Lignin-Decomposing Actinobacteria from Soil.</title>
        <authorList>
            <person name="Roh S.G."/>
            <person name="Kim S.B."/>
        </authorList>
    </citation>
    <scope>NUCLEOTIDE SEQUENCE [LARGE SCALE GENOMIC DNA]</scope>
    <source>
        <strain evidence="2 3">MMS17-GH009</strain>
    </source>
</reference>
<dbReference type="AlphaFoldDB" id="A0A372ZUF0"/>
<feature type="compositionally biased region" description="Low complexity" evidence="1">
    <location>
        <begin position="216"/>
        <end position="234"/>
    </location>
</feature>
<gene>
    <name evidence="2" type="ORF">DR950_17665</name>
</gene>
<evidence type="ECO:0000313" key="3">
    <source>
        <dbReference type="Proteomes" id="UP000263377"/>
    </source>
</evidence>
<organism evidence="2 3">
    <name type="scientific">Kitasatospora xanthocidica</name>
    <dbReference type="NCBI Taxonomy" id="83382"/>
    <lineage>
        <taxon>Bacteria</taxon>
        <taxon>Bacillati</taxon>
        <taxon>Actinomycetota</taxon>
        <taxon>Actinomycetes</taxon>
        <taxon>Kitasatosporales</taxon>
        <taxon>Streptomycetaceae</taxon>
        <taxon>Kitasatospora</taxon>
    </lineage>
</organism>